<evidence type="ECO:0000256" key="4">
    <source>
        <dbReference type="ARBA" id="ARBA00022833"/>
    </source>
</evidence>
<keyword evidence="4" id="KW-0862">Zinc</keyword>
<proteinExistence type="predicted"/>
<keyword evidence="2" id="KW-0808">Transferase</keyword>
<comment type="cofactor">
    <cofactor evidence="1">
        <name>Zn(2+)</name>
        <dbReference type="ChEBI" id="CHEBI:29105"/>
    </cofactor>
</comment>
<dbReference type="EMBL" id="JBEHZE010000001">
    <property type="protein sequence ID" value="MEX6631929.1"/>
    <property type="molecule type" value="Genomic_DNA"/>
</dbReference>
<gene>
    <name evidence="5" type="ORF">ABFZ84_00050</name>
</gene>
<sequence length="298" mass="32650">MSLKKTILTCAVTGGAPFNPKHPSMPITPKEIADACIEAASAGASIVHIHVRDPETGQGSRDRQHFKEVVDRVRQTGVDIVLNLTCGMGAYFLPDPHREGHMLPESDVVGVDERVAHVEELLPEIATLDIVTNNQVEGSTEYIYFSPLHTLRAMAKRFQNAGVKPELEVFGPGDILFGNKLVEEGLVDGPAMMQMVLGVQWAAPHGVETILYQKNLMAPDTHWGAFGIGREQMPMLAHTLLLGGNIRVGLEDNLYLSRGRWATNGQLVERAYNIVEMLGGYSVATPAETREILNLRQP</sequence>
<comment type="caution">
    <text evidence="5">The sequence shown here is derived from an EMBL/GenBank/DDBJ whole genome shotgun (WGS) entry which is preliminary data.</text>
</comment>
<dbReference type="InterPro" id="IPR013785">
    <property type="entry name" value="Aldolase_TIM"/>
</dbReference>
<accession>A0ABV3YZF7</accession>
<name>A0ABV3YZF7_9PROT</name>
<dbReference type="Proteomes" id="UP001560685">
    <property type="component" value="Unassembled WGS sequence"/>
</dbReference>
<reference evidence="5 6" key="1">
    <citation type="submission" date="2024-05" db="EMBL/GenBank/DDBJ databases">
        <title>Three bacterial strains, DH-69, EH-24, and ECK-19 isolated from coastal sediments.</title>
        <authorList>
            <person name="Ye Y.-Q."/>
            <person name="Du Z.-J."/>
        </authorList>
    </citation>
    <scope>NUCLEOTIDE SEQUENCE [LARGE SCALE GENOMIC DNA]</scope>
    <source>
        <strain evidence="5 6">ECK-19</strain>
    </source>
</reference>
<organism evidence="5 6">
    <name type="scientific">Hyphococcus lacteus</name>
    <dbReference type="NCBI Taxonomy" id="3143536"/>
    <lineage>
        <taxon>Bacteria</taxon>
        <taxon>Pseudomonadati</taxon>
        <taxon>Pseudomonadota</taxon>
        <taxon>Alphaproteobacteria</taxon>
        <taxon>Parvularculales</taxon>
        <taxon>Parvularculaceae</taxon>
        <taxon>Hyphococcus</taxon>
    </lineage>
</organism>
<keyword evidence="6" id="KW-1185">Reference proteome</keyword>
<dbReference type="RefSeq" id="WP_369311512.1">
    <property type="nucleotide sequence ID" value="NZ_JBEHZE010000001.1"/>
</dbReference>
<dbReference type="InterPro" id="IPR008567">
    <property type="entry name" value="BKACE"/>
</dbReference>
<dbReference type="Pfam" id="PF05853">
    <property type="entry name" value="BKACE"/>
    <property type="match status" value="1"/>
</dbReference>
<evidence type="ECO:0000256" key="2">
    <source>
        <dbReference type="ARBA" id="ARBA00022679"/>
    </source>
</evidence>
<keyword evidence="3" id="KW-0479">Metal-binding</keyword>
<dbReference type="PANTHER" id="PTHR37418:SF2">
    <property type="entry name" value="3-KETO-5-AMINOHEXANOATE CLEAVAGE ENZYME"/>
    <property type="match status" value="1"/>
</dbReference>
<dbReference type="Gene3D" id="3.20.20.70">
    <property type="entry name" value="Aldolase class I"/>
    <property type="match status" value="1"/>
</dbReference>
<evidence type="ECO:0000313" key="5">
    <source>
        <dbReference type="EMBL" id="MEX6631929.1"/>
    </source>
</evidence>
<evidence type="ECO:0000313" key="6">
    <source>
        <dbReference type="Proteomes" id="UP001560685"/>
    </source>
</evidence>
<dbReference type="PANTHER" id="PTHR37418">
    <property type="entry name" value="3-KETO-5-AMINOHEXANOATE CLEAVAGE ENZYME-RELATED"/>
    <property type="match status" value="1"/>
</dbReference>
<evidence type="ECO:0000256" key="1">
    <source>
        <dbReference type="ARBA" id="ARBA00001947"/>
    </source>
</evidence>
<protein>
    <submittedName>
        <fullName evidence="5">3-keto-5-aminohexanoate cleavage protein</fullName>
    </submittedName>
</protein>
<evidence type="ECO:0000256" key="3">
    <source>
        <dbReference type="ARBA" id="ARBA00022723"/>
    </source>
</evidence>